<reference evidence="1 2" key="2">
    <citation type="journal article" date="2022" name="Mol. Ecol. Resour.">
        <title>The genomes of chicory, endive, great burdock and yacon provide insights into Asteraceae paleo-polyploidization history and plant inulin production.</title>
        <authorList>
            <person name="Fan W."/>
            <person name="Wang S."/>
            <person name="Wang H."/>
            <person name="Wang A."/>
            <person name="Jiang F."/>
            <person name="Liu H."/>
            <person name="Zhao H."/>
            <person name="Xu D."/>
            <person name="Zhang Y."/>
        </authorList>
    </citation>
    <scope>NUCLEOTIDE SEQUENCE [LARGE SCALE GENOMIC DNA]</scope>
    <source>
        <strain evidence="2">cv. Niubang</strain>
    </source>
</reference>
<accession>A0ACB9EJC6</accession>
<sequence length="235" mass="26711">MDSDVTMVLTTEALSFPGPSSSSAVASSSSKKPKCFKIKKWNVVSLWAWDIVVDNCAICRNHTMDLCIECHANQASATNEEYTVAWGYNIAKVKRSFMYFCQTTVVGHVFLTCTLLSFQILPHRQIGTRISIRTHSPSSTLLFPLSSPISHLLPDKNLLESVIFTEVREKIEDVNKMEWKMKCRNDWIVLKCDGDGDEVDVEPHRRESFVARLLLVYLEKFLSVLPLAIKRLVVR</sequence>
<proteinExistence type="predicted"/>
<reference evidence="2" key="1">
    <citation type="journal article" date="2022" name="Mol. Ecol. Resour.">
        <title>The genomes of chicory, endive, great burdock and yacon provide insights into Asteraceae palaeo-polyploidization history and plant inulin production.</title>
        <authorList>
            <person name="Fan W."/>
            <person name="Wang S."/>
            <person name="Wang H."/>
            <person name="Wang A."/>
            <person name="Jiang F."/>
            <person name="Liu H."/>
            <person name="Zhao H."/>
            <person name="Xu D."/>
            <person name="Zhang Y."/>
        </authorList>
    </citation>
    <scope>NUCLEOTIDE SEQUENCE [LARGE SCALE GENOMIC DNA]</scope>
    <source>
        <strain evidence="2">cv. Niubang</strain>
    </source>
</reference>
<protein>
    <submittedName>
        <fullName evidence="1">Uncharacterized protein</fullName>
    </submittedName>
</protein>
<comment type="caution">
    <text evidence="1">The sequence shown here is derived from an EMBL/GenBank/DDBJ whole genome shotgun (WGS) entry which is preliminary data.</text>
</comment>
<name>A0ACB9EJC6_ARCLA</name>
<gene>
    <name evidence="1" type="ORF">L6452_06500</name>
</gene>
<evidence type="ECO:0000313" key="2">
    <source>
        <dbReference type="Proteomes" id="UP001055879"/>
    </source>
</evidence>
<dbReference type="EMBL" id="CM042048">
    <property type="protein sequence ID" value="KAI3758927.1"/>
    <property type="molecule type" value="Genomic_DNA"/>
</dbReference>
<keyword evidence="2" id="KW-1185">Reference proteome</keyword>
<dbReference type="Proteomes" id="UP001055879">
    <property type="component" value="Linkage Group LG02"/>
</dbReference>
<evidence type="ECO:0000313" key="1">
    <source>
        <dbReference type="EMBL" id="KAI3758927.1"/>
    </source>
</evidence>
<organism evidence="1 2">
    <name type="scientific">Arctium lappa</name>
    <name type="common">Greater burdock</name>
    <name type="synonym">Lappa major</name>
    <dbReference type="NCBI Taxonomy" id="4217"/>
    <lineage>
        <taxon>Eukaryota</taxon>
        <taxon>Viridiplantae</taxon>
        <taxon>Streptophyta</taxon>
        <taxon>Embryophyta</taxon>
        <taxon>Tracheophyta</taxon>
        <taxon>Spermatophyta</taxon>
        <taxon>Magnoliopsida</taxon>
        <taxon>eudicotyledons</taxon>
        <taxon>Gunneridae</taxon>
        <taxon>Pentapetalae</taxon>
        <taxon>asterids</taxon>
        <taxon>campanulids</taxon>
        <taxon>Asterales</taxon>
        <taxon>Asteraceae</taxon>
        <taxon>Carduoideae</taxon>
        <taxon>Cardueae</taxon>
        <taxon>Arctiinae</taxon>
        <taxon>Arctium</taxon>
    </lineage>
</organism>